<protein>
    <recommendedName>
        <fullName evidence="6">Neurotransmitter-gated ion-channel ligand-binding domain-containing protein</fullName>
    </recommendedName>
</protein>
<dbReference type="PANTHER" id="PTHR18945">
    <property type="entry name" value="NEUROTRANSMITTER GATED ION CHANNEL"/>
    <property type="match status" value="1"/>
</dbReference>
<feature type="transmembrane region" description="Helical" evidence="5">
    <location>
        <begin position="228"/>
        <end position="249"/>
    </location>
</feature>
<evidence type="ECO:0000259" key="6">
    <source>
        <dbReference type="Pfam" id="PF02931"/>
    </source>
</evidence>
<keyword evidence="2 5" id="KW-0812">Transmembrane</keyword>
<dbReference type="InterPro" id="IPR006202">
    <property type="entry name" value="Neur_chan_lig-bd"/>
</dbReference>
<dbReference type="PROSITE" id="PS00236">
    <property type="entry name" value="NEUROTR_ION_CHANNEL"/>
    <property type="match status" value="1"/>
</dbReference>
<comment type="caution">
    <text evidence="5">Lacks conserved residue(s) required for the propagation of feature annotation.</text>
</comment>
<comment type="subcellular location">
    <subcellularLocation>
        <location evidence="1">Membrane</location>
        <topology evidence="1">Multi-pass membrane protein</topology>
    </subcellularLocation>
</comment>
<dbReference type="SUPFAM" id="SSF63712">
    <property type="entry name" value="Nicotinic receptor ligand binding domain-like"/>
    <property type="match status" value="1"/>
</dbReference>
<proteinExistence type="inferred from homology"/>
<evidence type="ECO:0000256" key="2">
    <source>
        <dbReference type="ARBA" id="ARBA00022692"/>
    </source>
</evidence>
<dbReference type="CDD" id="cd18989">
    <property type="entry name" value="LGIC_ECD_cation"/>
    <property type="match status" value="1"/>
</dbReference>
<keyword evidence="5" id="KW-0407">Ion channel</keyword>
<dbReference type="GO" id="GO:0004888">
    <property type="term" value="F:transmembrane signaling receptor activity"/>
    <property type="evidence" value="ECO:0007669"/>
    <property type="project" value="InterPro"/>
</dbReference>
<feature type="transmembrane region" description="Helical" evidence="5">
    <location>
        <begin position="261"/>
        <end position="285"/>
    </location>
</feature>
<keyword evidence="5" id="KW-0406">Ion transport</keyword>
<feature type="non-terminal residue" evidence="7">
    <location>
        <position position="347"/>
    </location>
</feature>
<evidence type="ECO:0000313" key="7">
    <source>
        <dbReference type="EMBL" id="CAF4045272.1"/>
    </source>
</evidence>
<dbReference type="GO" id="GO:0005230">
    <property type="term" value="F:extracellular ligand-gated monoatomic ion channel activity"/>
    <property type="evidence" value="ECO:0007669"/>
    <property type="project" value="InterPro"/>
</dbReference>
<reference evidence="7" key="1">
    <citation type="submission" date="2021-02" db="EMBL/GenBank/DDBJ databases">
        <authorList>
            <person name="Nowell W R."/>
        </authorList>
    </citation>
    <scope>NUCLEOTIDE SEQUENCE</scope>
</reference>
<evidence type="ECO:0000256" key="4">
    <source>
        <dbReference type="ARBA" id="ARBA00023136"/>
    </source>
</evidence>
<evidence type="ECO:0000256" key="3">
    <source>
        <dbReference type="ARBA" id="ARBA00022989"/>
    </source>
</evidence>
<evidence type="ECO:0000313" key="8">
    <source>
        <dbReference type="Proteomes" id="UP000663874"/>
    </source>
</evidence>
<dbReference type="InterPro" id="IPR038050">
    <property type="entry name" value="Neuro_actylchol_rec"/>
</dbReference>
<dbReference type="GO" id="GO:0016020">
    <property type="term" value="C:membrane"/>
    <property type="evidence" value="ECO:0007669"/>
    <property type="project" value="UniProtKB-SubCell"/>
</dbReference>
<dbReference type="InterPro" id="IPR036719">
    <property type="entry name" value="Neuro-gated_channel_TM_sf"/>
</dbReference>
<feature type="domain" description="Neurotransmitter-gated ion-channel ligand-binding" evidence="6">
    <location>
        <begin position="29"/>
        <end position="222"/>
    </location>
</feature>
<dbReference type="PRINTS" id="PR00252">
    <property type="entry name" value="NRIONCHANNEL"/>
</dbReference>
<dbReference type="Gene3D" id="2.70.170.10">
    <property type="entry name" value="Neurotransmitter-gated ion-channel ligand-binding domain"/>
    <property type="match status" value="1"/>
</dbReference>
<comment type="similarity">
    <text evidence="5">Belongs to the ligand-gated ion channel (TC 1.A.9) family.</text>
</comment>
<evidence type="ECO:0000256" key="5">
    <source>
        <dbReference type="RuleBase" id="RU000687"/>
    </source>
</evidence>
<evidence type="ECO:0000256" key="1">
    <source>
        <dbReference type="ARBA" id="ARBA00004141"/>
    </source>
</evidence>
<keyword evidence="3 5" id="KW-1133">Transmembrane helix</keyword>
<dbReference type="EMBL" id="CAJOBE010007763">
    <property type="protein sequence ID" value="CAF4045272.1"/>
    <property type="molecule type" value="Genomic_DNA"/>
</dbReference>
<dbReference type="InterPro" id="IPR036734">
    <property type="entry name" value="Neur_chan_lig-bd_sf"/>
</dbReference>
<dbReference type="Pfam" id="PF02931">
    <property type="entry name" value="Neur_chan_LBD"/>
    <property type="match status" value="1"/>
</dbReference>
<dbReference type="Gene3D" id="1.20.58.390">
    <property type="entry name" value="Neurotransmitter-gated ion-channel transmembrane domain"/>
    <property type="match status" value="1"/>
</dbReference>
<dbReference type="AlphaFoldDB" id="A0A819RCU3"/>
<gene>
    <name evidence="7" type="ORF">FNK824_LOCUS28410</name>
</gene>
<organism evidence="7 8">
    <name type="scientific">Rotaria sordida</name>
    <dbReference type="NCBI Taxonomy" id="392033"/>
    <lineage>
        <taxon>Eukaryota</taxon>
        <taxon>Metazoa</taxon>
        <taxon>Spiralia</taxon>
        <taxon>Gnathifera</taxon>
        <taxon>Rotifera</taxon>
        <taxon>Eurotatoria</taxon>
        <taxon>Bdelloidea</taxon>
        <taxon>Philodinida</taxon>
        <taxon>Philodinidae</taxon>
        <taxon>Rotaria</taxon>
    </lineage>
</organism>
<dbReference type="Proteomes" id="UP000663874">
    <property type="component" value="Unassembled WGS sequence"/>
</dbReference>
<dbReference type="SUPFAM" id="SSF90112">
    <property type="entry name" value="Neurotransmitter-gated ion-channel transmembrane pore"/>
    <property type="match status" value="1"/>
</dbReference>
<dbReference type="InterPro" id="IPR018000">
    <property type="entry name" value="Neurotransmitter_ion_chnl_CS"/>
</dbReference>
<accession>A0A819RCU3</accession>
<keyword evidence="5" id="KW-0813">Transport</keyword>
<keyword evidence="4 5" id="KW-0472">Membrane</keyword>
<sequence length="347" mass="41394">MMIMIYAKDYSAAELNRLRITKLYRNHLLISPTMKNTTQTIVAIGLGIIEIEGIDPQQQVITLNVNFELKWCDDRLRWNTSQQLCLNKRNRSTIFFSANEIWIPDIIAINGPGKTEKEVKYQYPILTICTGIVRWSYQDKLVSYCEINVENFPFDQQHCSIILQSTIYDLTKLKLRSLYKVIQLYNFINTEWKIIHATIEEIDLYNPYYERYFSTIKINIKLIVENKITLTVSVLLSLTIYLQLISNYVPKNERNLCILTLYSNIIFSFIFLSCLFNILTIFIYYHEQYFLRNKILKQQQKQTFLFTINQSLSEFNQQRLIVFEKYQNIQEYLPEHININNHEILYD</sequence>
<name>A0A819RCU3_9BILA</name>
<comment type="caution">
    <text evidence="7">The sequence shown here is derived from an EMBL/GenBank/DDBJ whole genome shotgun (WGS) entry which is preliminary data.</text>
</comment>
<dbReference type="InterPro" id="IPR006201">
    <property type="entry name" value="Neur_channel"/>
</dbReference>